<dbReference type="Proteomes" id="UP001060085">
    <property type="component" value="Linkage Group LG01"/>
</dbReference>
<sequence length="146" mass="16429">MKLEDRRGKPEVEEDAGGEIKLRWQPAFLAVAGGRGLLSRIMVVELVWNVRNLFYIHPSESTHKMLSEVVLEGGVKLSHLEKRGAARFKELVVQLGVIDEYKVPGCGEMLKMSNGLRKIKSEGNQESGKEEAGKKVKERKKKKEES</sequence>
<proteinExistence type="predicted"/>
<reference evidence="2" key="1">
    <citation type="journal article" date="2023" name="Nat. Plants">
        <title>Single-cell RNA sequencing provides a high-resolution roadmap for understanding the multicellular compartmentation of specialized metabolism.</title>
        <authorList>
            <person name="Sun S."/>
            <person name="Shen X."/>
            <person name="Li Y."/>
            <person name="Li Y."/>
            <person name="Wang S."/>
            <person name="Li R."/>
            <person name="Zhang H."/>
            <person name="Shen G."/>
            <person name="Guo B."/>
            <person name="Wei J."/>
            <person name="Xu J."/>
            <person name="St-Pierre B."/>
            <person name="Chen S."/>
            <person name="Sun C."/>
        </authorList>
    </citation>
    <scope>NUCLEOTIDE SEQUENCE [LARGE SCALE GENOMIC DNA]</scope>
</reference>
<evidence type="ECO:0000313" key="2">
    <source>
        <dbReference type="Proteomes" id="UP001060085"/>
    </source>
</evidence>
<protein>
    <submittedName>
        <fullName evidence="1">Uncharacterized protein</fullName>
    </submittedName>
</protein>
<name>A0ACC0CEK8_CATRO</name>
<dbReference type="EMBL" id="CM044701">
    <property type="protein sequence ID" value="KAI5683238.1"/>
    <property type="molecule type" value="Genomic_DNA"/>
</dbReference>
<gene>
    <name evidence="1" type="ORF">M9H77_04466</name>
</gene>
<accession>A0ACC0CEK8</accession>
<keyword evidence="2" id="KW-1185">Reference proteome</keyword>
<comment type="caution">
    <text evidence="1">The sequence shown here is derived from an EMBL/GenBank/DDBJ whole genome shotgun (WGS) entry which is preliminary data.</text>
</comment>
<evidence type="ECO:0000313" key="1">
    <source>
        <dbReference type="EMBL" id="KAI5683238.1"/>
    </source>
</evidence>
<organism evidence="1 2">
    <name type="scientific">Catharanthus roseus</name>
    <name type="common">Madagascar periwinkle</name>
    <name type="synonym">Vinca rosea</name>
    <dbReference type="NCBI Taxonomy" id="4058"/>
    <lineage>
        <taxon>Eukaryota</taxon>
        <taxon>Viridiplantae</taxon>
        <taxon>Streptophyta</taxon>
        <taxon>Embryophyta</taxon>
        <taxon>Tracheophyta</taxon>
        <taxon>Spermatophyta</taxon>
        <taxon>Magnoliopsida</taxon>
        <taxon>eudicotyledons</taxon>
        <taxon>Gunneridae</taxon>
        <taxon>Pentapetalae</taxon>
        <taxon>asterids</taxon>
        <taxon>lamiids</taxon>
        <taxon>Gentianales</taxon>
        <taxon>Apocynaceae</taxon>
        <taxon>Rauvolfioideae</taxon>
        <taxon>Vinceae</taxon>
        <taxon>Catharanthinae</taxon>
        <taxon>Catharanthus</taxon>
    </lineage>
</organism>